<accession>A0A074ZKV7</accession>
<protein>
    <submittedName>
        <fullName evidence="1">Uncharacterized protein</fullName>
    </submittedName>
</protein>
<evidence type="ECO:0000313" key="2">
    <source>
        <dbReference type="Proteomes" id="UP000054324"/>
    </source>
</evidence>
<keyword evidence="2" id="KW-1185">Reference proteome</keyword>
<name>A0A074ZKV7_OPIVI</name>
<dbReference type="AlphaFoldDB" id="A0A074ZKV7"/>
<gene>
    <name evidence="1" type="ORF">T265_05103</name>
</gene>
<dbReference type="CTD" id="20319285"/>
<reference evidence="1 2" key="1">
    <citation type="submission" date="2013-11" db="EMBL/GenBank/DDBJ databases">
        <title>Opisthorchis viverrini - life in the bile duct.</title>
        <authorList>
            <person name="Young N.D."/>
            <person name="Nagarajan N."/>
            <person name="Lin S.J."/>
            <person name="Korhonen P.K."/>
            <person name="Jex A.R."/>
            <person name="Hall R.S."/>
            <person name="Safavi-Hemami H."/>
            <person name="Kaewkong W."/>
            <person name="Bertrand D."/>
            <person name="Gao S."/>
            <person name="Seet Q."/>
            <person name="Wongkham S."/>
            <person name="Teh B.T."/>
            <person name="Wongkham C."/>
            <person name="Intapan P.M."/>
            <person name="Maleewong W."/>
            <person name="Yang X."/>
            <person name="Hu M."/>
            <person name="Wang Z."/>
            <person name="Hofmann A."/>
            <person name="Sternberg P.W."/>
            <person name="Tan P."/>
            <person name="Wang J."/>
            <person name="Gasser R.B."/>
        </authorList>
    </citation>
    <scope>NUCLEOTIDE SEQUENCE [LARGE SCALE GENOMIC DNA]</scope>
</reference>
<organism evidence="1 2">
    <name type="scientific">Opisthorchis viverrini</name>
    <name type="common">Southeast Asian liver fluke</name>
    <dbReference type="NCBI Taxonomy" id="6198"/>
    <lineage>
        <taxon>Eukaryota</taxon>
        <taxon>Metazoa</taxon>
        <taxon>Spiralia</taxon>
        <taxon>Lophotrochozoa</taxon>
        <taxon>Platyhelminthes</taxon>
        <taxon>Trematoda</taxon>
        <taxon>Digenea</taxon>
        <taxon>Opisthorchiida</taxon>
        <taxon>Opisthorchiata</taxon>
        <taxon>Opisthorchiidae</taxon>
        <taxon>Opisthorchis</taxon>
    </lineage>
</organism>
<dbReference type="GeneID" id="20319285"/>
<proteinExistence type="predicted"/>
<evidence type="ECO:0000313" key="1">
    <source>
        <dbReference type="EMBL" id="KER27983.1"/>
    </source>
</evidence>
<dbReference type="RefSeq" id="XP_009168284.1">
    <property type="nucleotide sequence ID" value="XM_009170020.1"/>
</dbReference>
<dbReference type="EMBL" id="KL596710">
    <property type="protein sequence ID" value="KER27983.1"/>
    <property type="molecule type" value="Genomic_DNA"/>
</dbReference>
<dbReference type="Proteomes" id="UP000054324">
    <property type="component" value="Unassembled WGS sequence"/>
</dbReference>
<sequence length="92" mass="10275">MGAYFHLHGYVEVHPPHEAHARRQPTCPFSVGQLETGSANGQKLNVLCPICASAAEILNDLKAVVSRQGLLQIGEYTRVIVEFYYSNKTFER</sequence>
<dbReference type="KEGG" id="ovi:T265_05103"/>